<keyword evidence="3" id="KW-1185">Reference proteome</keyword>
<evidence type="ECO:0000313" key="3">
    <source>
        <dbReference type="Proteomes" id="UP001291653"/>
    </source>
</evidence>
<accession>A0ABQ5NTA0</accession>
<protein>
    <submittedName>
        <fullName evidence="2">Uncharacterized protein</fullName>
    </submittedName>
</protein>
<proteinExistence type="predicted"/>
<feature type="compositionally biased region" description="Low complexity" evidence="1">
    <location>
        <begin position="633"/>
        <end position="644"/>
    </location>
</feature>
<dbReference type="Proteomes" id="UP001291653">
    <property type="component" value="Unassembled WGS sequence"/>
</dbReference>
<feature type="compositionally biased region" description="Basic and acidic residues" evidence="1">
    <location>
        <begin position="679"/>
        <end position="693"/>
    </location>
</feature>
<reference evidence="2 3" key="1">
    <citation type="submission" date="2022-10" db="EMBL/GenBank/DDBJ databases">
        <title>Draft genome sequence of Streptomyces sp. YSPA8.</title>
        <authorList>
            <person name="Moriuchi R."/>
            <person name="Dohra H."/>
            <person name="Yamamura H."/>
            <person name="Kodani S."/>
        </authorList>
    </citation>
    <scope>NUCLEOTIDE SEQUENCE [LARGE SCALE GENOMIC DNA]</scope>
    <source>
        <strain evidence="2 3">YSPA8</strain>
    </source>
</reference>
<dbReference type="RefSeq" id="WP_323445711.1">
    <property type="nucleotide sequence ID" value="NZ_BSBI01000002.1"/>
</dbReference>
<name>A0ABQ5NTA0_9ACTN</name>
<feature type="compositionally biased region" description="Gly residues" evidence="1">
    <location>
        <begin position="612"/>
        <end position="627"/>
    </location>
</feature>
<gene>
    <name evidence="2" type="ORF">SYYSPA8_04920</name>
</gene>
<evidence type="ECO:0000313" key="2">
    <source>
        <dbReference type="EMBL" id="GLF93603.1"/>
    </source>
</evidence>
<sequence length="891" mass="92242">MSNAPVNPAEIPVFTGDLAALDGHVRKLSGDGAKVVTAAGDVHTSFGGLSAFYRAPEAEQLFATTRPVTETASAISSDTCVIAGALGTYANEVRPLIAKFESLRADAAAFREKVSDDDKWREDGDLIEENLDRRNEVAEVWAQFQEAERNCHNSIVALFCGSRLTVQDGSGGANQYGYDAEALKSAKSLPWGDAVEESVPAWQVWEHAYDFGKGVIVDGVWGTIKGLGTLVGFSGWDAAGQAWTGLGKLATGVVITAIPVAGAAFWMADEKKMPAWLRDSRTAMKETGKALVAWDQWGSNPSRAAGAVTFNVVTTVFTGGAGGAAAGAGKAGAVGKVLSVVGKTGRAIDPTTYIFKGAGAGLSKAGDVLTGLKGLGNLKIPTIPDGAFSVPAGTVRLPDGTFRFPDSADLPPGATRTPEGTVRFPSDTVVLPPGTAKLPFEDGPARYMDESGNLYREDGTLFQRGDEATKENPPSTADRPRVETPSPTREPALAGAPARTPDEPVRVGSDLTDPRVPALPNTVGDVVEGAPGGGANHLPGGGAGNNLPTGSVSDNLPGGAANTPPMASVGDNVPGGAANNVPSNSLDNTTPGGGGGSTPEPSGGRGTTDNTPGGGAPGDGGPGGGGPHRGDHTPASGSSGTSAGDHVPPQTVPDHAGGERGSQVWDRPQESPEPFQRGGAEEQALRDQVRGTKVKPGDVEAIIRTLSDHPAGREIAEAIISGRFRESDGFSTVVSNLSRPTDVSGSLEQIRLANRLHDQGITDISFEVKQAGNEIKPGVFTAAKTDLDVMARTADGEVHGWQFKDMTGPDSTTSANTVVSKIFKSIKQLTDSSADVQTFVVDTKVSRIEMLEHLGRLQKGYEGMEVQFVIRTPDGIVFVPVGGRFTPEGTE</sequence>
<feature type="region of interest" description="Disordered" evidence="1">
    <location>
        <begin position="402"/>
        <end position="422"/>
    </location>
</feature>
<organism evidence="2 3">
    <name type="scientific">Streptomyces yaizuensis</name>
    <dbReference type="NCBI Taxonomy" id="2989713"/>
    <lineage>
        <taxon>Bacteria</taxon>
        <taxon>Bacillati</taxon>
        <taxon>Actinomycetota</taxon>
        <taxon>Actinomycetes</taxon>
        <taxon>Kitasatosporales</taxon>
        <taxon>Streptomycetaceae</taxon>
        <taxon>Streptomyces</taxon>
    </lineage>
</organism>
<comment type="caution">
    <text evidence="2">The sequence shown here is derived from an EMBL/GenBank/DDBJ whole genome shotgun (WGS) entry which is preliminary data.</text>
</comment>
<feature type="compositionally biased region" description="Gly residues" evidence="1">
    <location>
        <begin position="530"/>
        <end position="544"/>
    </location>
</feature>
<feature type="region of interest" description="Disordered" evidence="1">
    <location>
        <begin position="462"/>
        <end position="693"/>
    </location>
</feature>
<evidence type="ECO:0000256" key="1">
    <source>
        <dbReference type="SAM" id="MobiDB-lite"/>
    </source>
</evidence>
<dbReference type="EMBL" id="BSBI01000002">
    <property type="protein sequence ID" value="GLF93603.1"/>
    <property type="molecule type" value="Genomic_DNA"/>
</dbReference>
<feature type="compositionally biased region" description="Low complexity" evidence="1">
    <location>
        <begin position="598"/>
        <end position="611"/>
    </location>
</feature>